<proteinExistence type="predicted"/>
<feature type="compositionally biased region" description="Polar residues" evidence="1">
    <location>
        <begin position="55"/>
        <end position="75"/>
    </location>
</feature>
<gene>
    <name evidence="2" type="ORF">DPMN_181840</name>
</gene>
<evidence type="ECO:0000313" key="2">
    <source>
        <dbReference type="EMBL" id="KAH3747414.1"/>
    </source>
</evidence>
<dbReference type="Proteomes" id="UP000828390">
    <property type="component" value="Unassembled WGS sequence"/>
</dbReference>
<dbReference type="EMBL" id="JAIWYP010000010">
    <property type="protein sequence ID" value="KAH3747414.1"/>
    <property type="molecule type" value="Genomic_DNA"/>
</dbReference>
<accession>A0A9D4I450</accession>
<comment type="caution">
    <text evidence="2">The sequence shown here is derived from an EMBL/GenBank/DDBJ whole genome shotgun (WGS) entry which is preliminary data.</text>
</comment>
<feature type="region of interest" description="Disordered" evidence="1">
    <location>
        <begin position="160"/>
        <end position="194"/>
    </location>
</feature>
<dbReference type="AlphaFoldDB" id="A0A9D4I450"/>
<name>A0A9D4I450_DREPO</name>
<keyword evidence="3" id="KW-1185">Reference proteome</keyword>
<evidence type="ECO:0000313" key="3">
    <source>
        <dbReference type="Proteomes" id="UP000828390"/>
    </source>
</evidence>
<reference evidence="2" key="2">
    <citation type="submission" date="2020-11" db="EMBL/GenBank/DDBJ databases">
        <authorList>
            <person name="McCartney M.A."/>
            <person name="Auch B."/>
            <person name="Kono T."/>
            <person name="Mallez S."/>
            <person name="Becker A."/>
            <person name="Gohl D.M."/>
            <person name="Silverstein K.A.T."/>
            <person name="Koren S."/>
            <person name="Bechman K.B."/>
            <person name="Herman A."/>
            <person name="Abrahante J.E."/>
            <person name="Garbe J."/>
        </authorList>
    </citation>
    <scope>NUCLEOTIDE SEQUENCE</scope>
    <source>
        <strain evidence="2">Duluth1</strain>
        <tissue evidence="2">Whole animal</tissue>
    </source>
</reference>
<feature type="compositionally biased region" description="Polar residues" evidence="1">
    <location>
        <begin position="166"/>
        <end position="180"/>
    </location>
</feature>
<protein>
    <submittedName>
        <fullName evidence="2">Uncharacterized protein</fullName>
    </submittedName>
</protein>
<sequence length="194" mass="20884">MDWGPVRSLVNGTGAWYRGPVRSEVPVTRNSPVRGTRDRSGHRSIPPVTRDRSGHPSSINSDRSGHQSPVNTTGHQGPVWSRSILPVTSQYYRSPVNTTGHRSSGTFPVTGQLSTVTGLVTGQYHRSPGTGPVTGQYYRSPVNTTSHRSIPLVTGQYHRSLGTGPVTGQSYQSPVNTTGHQGPVRSPVNTTGHR</sequence>
<feature type="region of interest" description="Disordered" evidence="1">
    <location>
        <begin position="23"/>
        <end position="80"/>
    </location>
</feature>
<evidence type="ECO:0000256" key="1">
    <source>
        <dbReference type="SAM" id="MobiDB-lite"/>
    </source>
</evidence>
<reference evidence="2" key="1">
    <citation type="journal article" date="2019" name="bioRxiv">
        <title>The Genome of the Zebra Mussel, Dreissena polymorpha: A Resource for Invasive Species Research.</title>
        <authorList>
            <person name="McCartney M.A."/>
            <person name="Auch B."/>
            <person name="Kono T."/>
            <person name="Mallez S."/>
            <person name="Zhang Y."/>
            <person name="Obille A."/>
            <person name="Becker A."/>
            <person name="Abrahante J.E."/>
            <person name="Garbe J."/>
            <person name="Badalamenti J.P."/>
            <person name="Herman A."/>
            <person name="Mangelson H."/>
            <person name="Liachko I."/>
            <person name="Sullivan S."/>
            <person name="Sone E.D."/>
            <person name="Koren S."/>
            <person name="Silverstein K.A.T."/>
            <person name="Beckman K.B."/>
            <person name="Gohl D.M."/>
        </authorList>
    </citation>
    <scope>NUCLEOTIDE SEQUENCE</scope>
    <source>
        <strain evidence="2">Duluth1</strain>
        <tissue evidence="2">Whole animal</tissue>
    </source>
</reference>
<organism evidence="2 3">
    <name type="scientific">Dreissena polymorpha</name>
    <name type="common">Zebra mussel</name>
    <name type="synonym">Mytilus polymorpha</name>
    <dbReference type="NCBI Taxonomy" id="45954"/>
    <lineage>
        <taxon>Eukaryota</taxon>
        <taxon>Metazoa</taxon>
        <taxon>Spiralia</taxon>
        <taxon>Lophotrochozoa</taxon>
        <taxon>Mollusca</taxon>
        <taxon>Bivalvia</taxon>
        <taxon>Autobranchia</taxon>
        <taxon>Heteroconchia</taxon>
        <taxon>Euheterodonta</taxon>
        <taxon>Imparidentia</taxon>
        <taxon>Neoheterodontei</taxon>
        <taxon>Myida</taxon>
        <taxon>Dreissenoidea</taxon>
        <taxon>Dreissenidae</taxon>
        <taxon>Dreissena</taxon>
    </lineage>
</organism>